<evidence type="ECO:0000313" key="9">
    <source>
        <dbReference type="EMBL" id="HIZ03267.1"/>
    </source>
</evidence>
<keyword evidence="3" id="KW-1003">Cell membrane</keyword>
<name>A0A9D2CYS1_9FIRM</name>
<keyword evidence="5 8" id="KW-1133">Transmembrane helix</keyword>
<evidence type="ECO:0000256" key="6">
    <source>
        <dbReference type="ARBA" id="ARBA00023136"/>
    </source>
</evidence>
<evidence type="ECO:0000256" key="3">
    <source>
        <dbReference type="ARBA" id="ARBA00022475"/>
    </source>
</evidence>
<dbReference type="GO" id="GO:0015109">
    <property type="term" value="F:chromate transmembrane transporter activity"/>
    <property type="evidence" value="ECO:0007669"/>
    <property type="project" value="InterPro"/>
</dbReference>
<dbReference type="PANTHER" id="PTHR43663:SF1">
    <property type="entry name" value="CHROMATE TRANSPORTER"/>
    <property type="match status" value="1"/>
</dbReference>
<evidence type="ECO:0000256" key="4">
    <source>
        <dbReference type="ARBA" id="ARBA00022692"/>
    </source>
</evidence>
<feature type="compositionally biased region" description="Basic and acidic residues" evidence="7">
    <location>
        <begin position="252"/>
        <end position="272"/>
    </location>
</feature>
<reference evidence="9" key="1">
    <citation type="journal article" date="2021" name="PeerJ">
        <title>Extensive microbial diversity within the chicken gut microbiome revealed by metagenomics and culture.</title>
        <authorList>
            <person name="Gilroy R."/>
            <person name="Ravi A."/>
            <person name="Getino M."/>
            <person name="Pursley I."/>
            <person name="Horton D.L."/>
            <person name="Alikhan N.F."/>
            <person name="Baker D."/>
            <person name="Gharbi K."/>
            <person name="Hall N."/>
            <person name="Watson M."/>
            <person name="Adriaenssens E.M."/>
            <person name="Foster-Nyarko E."/>
            <person name="Jarju S."/>
            <person name="Secka A."/>
            <person name="Antonio M."/>
            <person name="Oren A."/>
            <person name="Chaudhuri R.R."/>
            <person name="La Ragione R."/>
            <person name="Hildebrand F."/>
            <person name="Pallen M.J."/>
        </authorList>
    </citation>
    <scope>NUCLEOTIDE SEQUENCE</scope>
    <source>
        <strain evidence="9">CHK187-5294</strain>
    </source>
</reference>
<comment type="caution">
    <text evidence="9">The sequence shown here is derived from an EMBL/GenBank/DDBJ whole genome shotgun (WGS) entry which is preliminary data.</text>
</comment>
<keyword evidence="6 8" id="KW-0472">Membrane</keyword>
<feature type="transmembrane region" description="Helical" evidence="8">
    <location>
        <begin position="83"/>
        <end position="104"/>
    </location>
</feature>
<feature type="compositionally biased region" description="Acidic residues" evidence="7">
    <location>
        <begin position="217"/>
        <end position="226"/>
    </location>
</feature>
<feature type="transmembrane region" description="Helical" evidence="8">
    <location>
        <begin position="12"/>
        <end position="38"/>
    </location>
</feature>
<reference evidence="9" key="2">
    <citation type="submission" date="2021-04" db="EMBL/GenBank/DDBJ databases">
        <authorList>
            <person name="Gilroy R."/>
        </authorList>
    </citation>
    <scope>NUCLEOTIDE SEQUENCE</scope>
    <source>
        <strain evidence="9">CHK187-5294</strain>
    </source>
</reference>
<gene>
    <name evidence="9" type="ORF">H9727_03175</name>
</gene>
<feature type="transmembrane region" description="Helical" evidence="8">
    <location>
        <begin position="148"/>
        <end position="167"/>
    </location>
</feature>
<dbReference type="AlphaFoldDB" id="A0A9D2CYS1"/>
<feature type="transmembrane region" description="Helical" evidence="8">
    <location>
        <begin position="173"/>
        <end position="190"/>
    </location>
</feature>
<evidence type="ECO:0000256" key="7">
    <source>
        <dbReference type="SAM" id="MobiDB-lite"/>
    </source>
</evidence>
<feature type="transmembrane region" description="Helical" evidence="8">
    <location>
        <begin position="116"/>
        <end position="136"/>
    </location>
</feature>
<sequence length="272" mass="28664">MEKESAQARFKNLLLLFALFMKIGLFTFGGGYAMISLIRREFIEKRKWVTAPEFTDMIAISESTPGPLAINSATYVGYKIGGFWGALCATVGVVIPSFVIIYIISLFLERFLALKAVAAAFRGIQVAVAFLILSAGIKMFKEMEKKPVTVVMAALVFAVMIVLDVFALSFSSVYLILIGAGVGLAAYFIGRAAKHKKQFSAADGSPANDGSGGEAGEAPEESESLCESDLPAGERKTLPGAPPSGGGDGAGEGEKVGTEGEEKNGADGEALR</sequence>
<comment type="subcellular location">
    <subcellularLocation>
        <location evidence="1">Cell membrane</location>
        <topology evidence="1">Multi-pass membrane protein</topology>
    </subcellularLocation>
</comment>
<proteinExistence type="inferred from homology"/>
<evidence type="ECO:0000256" key="2">
    <source>
        <dbReference type="ARBA" id="ARBA00005262"/>
    </source>
</evidence>
<feature type="region of interest" description="Disordered" evidence="7">
    <location>
        <begin position="200"/>
        <end position="272"/>
    </location>
</feature>
<accession>A0A9D2CYS1</accession>
<dbReference type="EMBL" id="DXCL01000020">
    <property type="protein sequence ID" value="HIZ03267.1"/>
    <property type="molecule type" value="Genomic_DNA"/>
</dbReference>
<keyword evidence="4 8" id="KW-0812">Transmembrane</keyword>
<evidence type="ECO:0000256" key="8">
    <source>
        <dbReference type="SAM" id="Phobius"/>
    </source>
</evidence>
<dbReference type="InterPro" id="IPR003370">
    <property type="entry name" value="Chromate_transpt"/>
</dbReference>
<protein>
    <submittedName>
        <fullName evidence="9">Chromate transporter</fullName>
    </submittedName>
</protein>
<evidence type="ECO:0000256" key="1">
    <source>
        <dbReference type="ARBA" id="ARBA00004651"/>
    </source>
</evidence>
<dbReference type="Pfam" id="PF02417">
    <property type="entry name" value="Chromate_transp"/>
    <property type="match status" value="1"/>
</dbReference>
<evidence type="ECO:0000313" key="10">
    <source>
        <dbReference type="Proteomes" id="UP000824132"/>
    </source>
</evidence>
<organism evidence="9 10">
    <name type="scientific">Candidatus Borkfalkia avistercoris</name>
    <dbReference type="NCBI Taxonomy" id="2838504"/>
    <lineage>
        <taxon>Bacteria</taxon>
        <taxon>Bacillati</taxon>
        <taxon>Bacillota</taxon>
        <taxon>Clostridia</taxon>
        <taxon>Christensenellales</taxon>
        <taxon>Christensenellaceae</taxon>
        <taxon>Candidatus Borkfalkia</taxon>
    </lineage>
</organism>
<dbReference type="PANTHER" id="PTHR43663">
    <property type="entry name" value="CHROMATE TRANSPORT PROTEIN-RELATED"/>
    <property type="match status" value="1"/>
</dbReference>
<comment type="similarity">
    <text evidence="2">Belongs to the chromate ion transporter (CHR) (TC 2.A.51) family.</text>
</comment>
<dbReference type="Proteomes" id="UP000824132">
    <property type="component" value="Unassembled WGS sequence"/>
</dbReference>
<evidence type="ECO:0000256" key="5">
    <source>
        <dbReference type="ARBA" id="ARBA00022989"/>
    </source>
</evidence>
<dbReference type="GO" id="GO:0005886">
    <property type="term" value="C:plasma membrane"/>
    <property type="evidence" value="ECO:0007669"/>
    <property type="project" value="UniProtKB-SubCell"/>
</dbReference>
<dbReference type="InterPro" id="IPR052518">
    <property type="entry name" value="CHR_Transporter"/>
</dbReference>